<proteinExistence type="predicted"/>
<dbReference type="Proteomes" id="UP000070501">
    <property type="component" value="Unassembled WGS sequence"/>
</dbReference>
<protein>
    <submittedName>
        <fullName evidence="1">Uncharacterized protein</fullName>
    </submittedName>
</protein>
<reference evidence="2" key="1">
    <citation type="submission" date="2016-02" db="EMBL/GenBank/DDBJ databases">
        <title>Draft genome sequence of Microdochium bolleyi, a fungal endophyte of beachgrass.</title>
        <authorList>
            <consortium name="DOE Joint Genome Institute"/>
            <person name="David A.S."/>
            <person name="May G."/>
            <person name="Haridas S."/>
            <person name="Lim J."/>
            <person name="Wang M."/>
            <person name="Labutti K."/>
            <person name="Lipzen A."/>
            <person name="Barry K."/>
            <person name="Grigoriev I.V."/>
        </authorList>
    </citation>
    <scope>NUCLEOTIDE SEQUENCE [LARGE SCALE GENOMIC DNA]</scope>
    <source>
        <strain evidence="2">J235TASD1</strain>
    </source>
</reference>
<dbReference type="EMBL" id="KQ964250">
    <property type="protein sequence ID" value="KXJ91446.1"/>
    <property type="molecule type" value="Genomic_DNA"/>
</dbReference>
<organism evidence="1 2">
    <name type="scientific">Microdochium bolleyi</name>
    <dbReference type="NCBI Taxonomy" id="196109"/>
    <lineage>
        <taxon>Eukaryota</taxon>
        <taxon>Fungi</taxon>
        <taxon>Dikarya</taxon>
        <taxon>Ascomycota</taxon>
        <taxon>Pezizomycotina</taxon>
        <taxon>Sordariomycetes</taxon>
        <taxon>Xylariomycetidae</taxon>
        <taxon>Xylariales</taxon>
        <taxon>Microdochiaceae</taxon>
        <taxon>Microdochium</taxon>
    </lineage>
</organism>
<evidence type="ECO:0000313" key="1">
    <source>
        <dbReference type="EMBL" id="KXJ91446.1"/>
    </source>
</evidence>
<keyword evidence="2" id="KW-1185">Reference proteome</keyword>
<evidence type="ECO:0000313" key="2">
    <source>
        <dbReference type="Proteomes" id="UP000070501"/>
    </source>
</evidence>
<dbReference type="InParanoid" id="A0A136J3B2"/>
<sequence>MSTRLFTETGSFLLRRRPLDITALFCDYPGEWLRGPCGLPRLLDDQCAAEQGPPLQQDPARAHLLARPGNNEQAYLGDGHDSGHLVYDEWIAANTRSRAGKRCFEGGRPEVPAPWRLALPPRAAPATLNDYGRPIGTRTLLLAVTRRNGYQQPDDTPSTNRWSQSIIMRTCSAG</sequence>
<gene>
    <name evidence="1" type="ORF">Micbo1qcDRAFT_175647</name>
</gene>
<name>A0A136J3B2_9PEZI</name>
<accession>A0A136J3B2</accession>
<dbReference type="AlphaFoldDB" id="A0A136J3B2"/>